<dbReference type="PANTHER" id="PTHR12616:SF8">
    <property type="entry name" value="VACUOLAR PROTEIN SORTING-ASSOCIATED PROTEIN 8 HOMOLOG"/>
    <property type="match status" value="1"/>
</dbReference>
<sequence length="1474" mass="163677">MPAGPSSRQQSLLSSSSSNNRSVPAQGQPQLPLWKSATDEDGPADEELFAMDAGPSDYWKWSPSPASAQELAPINWRMPSAQPFDVDTVEDGPSDQFGIPPFRQQISGSNTPSETPRYERRLHDVLNDFTASPRTPSPPSPFPNHDYSRTFQDIIGEKVRELDGSSLGDEEFGRLNDSAGLDKDSDRTPSIISNNLKKKSFLPSPSPNKRASFIHPSISRLRSHMRTTSNSTQHTTQPPQLSHLRTASHFSQISETKSETFSVDSNPSQQQPEISSKNPAFAFHPLRRLSVNLFSREETPAVVDVRGMIAVGTDRGTVLVYGFDQNLKYILPNEGSDSPATAVTISSDQTYIAVGRASGNIHLYDLSNPSKASRTTVALTLPQVLSGRREGHLQNSRILHIGFVGARHTSIVSGDEHGRAFWWSLGKVIGVESNDVVRMLGSYPDPEKPPKKPTTLFAALPLPLSDQLRPVGSLNLSALLTPAKLVIVGLKPTPKTWYRKMRDNLGGEYGGSIGCAVWSPLAKEPILAYAWGRLIRLLYIHGKDPEFEEGKTFEASEPVRAMQWYDDNHILVISSSQLLLLSTNTMTPVETTLLQTRLLTSQDSFSHMAKSSSFRPLESLAGSVKCYREKLFLLTKTTLQVGTLQHWNDRILSHVQQGDFIGAIQTALAYYENRATGNTINLPEDIDTRKEVIAKRLHELLLASLRWAFSPDRLTENTHLGQGIDLTSLFEGLAAASIEACLSMQDLNFLFDEAYEHFAQAGIQGIFLDRLEPHILSGRIRQIPPSVFQALIKSHEDKNQLDKAEAIIWNVDPTSLDINHAITMCEAHGLWDAMIYVYTRALQDYVAPLVKLINVVRDIQQDRLNRPSLVGDNAEHLEQWAPNAYKLYAYVESVLSGLSYPSGEPLPENQAHTARTDVYSFIFAGRTISWPTSTDLILTGDGPEPPYPYLNLLLRFDTEAFLHSMDIAFEDSYLNDTSGAMNRQSIVNLMLDVMDPEYFHPGDITFLHIFVARNLPKYPQFLFIPPSTLHRILVSLASDPDQSTREDRQLAAEYLLSAYTPHDSDAMLELFDQAGFYRILRTSYRQQHKWGKLISTLLRDPESDDQVFADLDDIITLASASEEVFEAVSEALPHLLAIGVRQTATLLDRDLPSGHSSAIEVLSSAPHKQMAYLRCLLEPETETPSDHVDPPLRHLYISLLCQNDPDHLIPFLDSQEPNYFDLSQLATECNSRQIYEGQLWALDRLGKTEETFDMVGNILRDLGLDLGEAILSDDLGTIHMAISNIQSVSRMATRLCREHSSSRIITGEVEDMWLGVLHAIIELVHSVSALRPVQDTTSANAAVAALRSTVQETLASLVNSSSPSLSFPRLFKKLVDASTTGTNTGGQKGRTYAEFRTILTGMLDSYRAEGEMLSMTTRLVETDLFEILAILKTKRESGWTLVSSACGACGETFDGEEMVVRANGAGLHRTCVDK</sequence>
<dbReference type="Pfam" id="PF23410">
    <property type="entry name" value="Beta-prop_VPS8"/>
    <property type="match status" value="1"/>
</dbReference>
<reference evidence="6" key="2">
    <citation type="submission" date="2013-12" db="EMBL/GenBank/DDBJ databases">
        <title>Evolution of pathogenesis and genome organization in the Tremellales.</title>
        <authorList>
            <person name="Cuomo C."/>
            <person name="Litvintseva A."/>
            <person name="Heitman J."/>
            <person name="Chen Y."/>
            <person name="Sun S."/>
            <person name="Springer D."/>
            <person name="Dromer F."/>
            <person name="Young S."/>
            <person name="Zeng Q."/>
            <person name="Chapman S."/>
            <person name="Gujja S."/>
            <person name="Saif S."/>
            <person name="Birren B."/>
        </authorList>
    </citation>
    <scope>NUCLEOTIDE SEQUENCE [LARGE SCALE GENOMIC DNA]</scope>
    <source>
        <strain evidence="6">CBS 10435</strain>
    </source>
</reference>
<feature type="region of interest" description="Disordered" evidence="2">
    <location>
        <begin position="1"/>
        <end position="64"/>
    </location>
</feature>
<dbReference type="SUPFAM" id="SSF50978">
    <property type="entry name" value="WD40 repeat-like"/>
    <property type="match status" value="1"/>
</dbReference>
<dbReference type="Gene3D" id="2.130.10.10">
    <property type="entry name" value="YVTN repeat-like/Quinoprotein amine dehydrogenase"/>
    <property type="match status" value="1"/>
</dbReference>
<dbReference type="InterPro" id="IPR025941">
    <property type="entry name" value="Vps8_central_dom"/>
</dbReference>
<feature type="domain" description="VPS8-like TPR-like repeats" evidence="4">
    <location>
        <begin position="1281"/>
        <end position="1434"/>
    </location>
</feature>
<evidence type="ECO:0000259" key="4">
    <source>
        <dbReference type="Pfam" id="PF25066"/>
    </source>
</evidence>
<reference evidence="5 6" key="1">
    <citation type="submission" date="2013-07" db="EMBL/GenBank/DDBJ databases">
        <title>The Genome Sequence of Kwoniella mangroviensis CBS10435.</title>
        <authorList>
            <consortium name="The Broad Institute Genome Sequencing Platform"/>
            <person name="Cuomo C."/>
            <person name="Litvintseva A."/>
            <person name="Chen Y."/>
            <person name="Heitman J."/>
            <person name="Sun S."/>
            <person name="Springer D."/>
            <person name="Dromer F."/>
            <person name="Young S.K."/>
            <person name="Zeng Q."/>
            <person name="Gargeya S."/>
            <person name="Fitzgerald M."/>
            <person name="Abouelleil A."/>
            <person name="Alvarado L."/>
            <person name="Berlin A.M."/>
            <person name="Chapman S.B."/>
            <person name="Dewar J."/>
            <person name="Goldberg J."/>
            <person name="Griggs A."/>
            <person name="Gujja S."/>
            <person name="Hansen M."/>
            <person name="Howarth C."/>
            <person name="Imamovic A."/>
            <person name="Larimer J."/>
            <person name="McCowan C."/>
            <person name="Murphy C."/>
            <person name="Pearson M."/>
            <person name="Priest M."/>
            <person name="Roberts A."/>
            <person name="Saif S."/>
            <person name="Shea T."/>
            <person name="Sykes S."/>
            <person name="Wortman J."/>
            <person name="Nusbaum C."/>
            <person name="Birren B."/>
        </authorList>
    </citation>
    <scope>NUCLEOTIDE SEQUENCE [LARGE SCALE GENOMIC DNA]</scope>
    <source>
        <strain evidence="5 6">CBS 10435</strain>
    </source>
</reference>
<feature type="region of interest" description="Disordered" evidence="2">
    <location>
        <begin position="83"/>
        <end position="116"/>
    </location>
</feature>
<feature type="region of interest" description="Disordered" evidence="2">
    <location>
        <begin position="129"/>
        <end position="148"/>
    </location>
</feature>
<feature type="compositionally biased region" description="Acidic residues" evidence="2">
    <location>
        <begin position="39"/>
        <end position="49"/>
    </location>
</feature>
<evidence type="ECO:0000313" key="6">
    <source>
        <dbReference type="Proteomes" id="UP000092583"/>
    </source>
</evidence>
<dbReference type="STRING" id="1331196.A0A1B9IXX2"/>
<name>A0A1B9IXX2_9TREE</name>
<gene>
    <name evidence="5" type="ORF">L486_02954</name>
</gene>
<keyword evidence="6" id="KW-1185">Reference proteome</keyword>
<proteinExistence type="inferred from homology"/>
<dbReference type="OrthoDB" id="289913at2759"/>
<dbReference type="InterPro" id="IPR015943">
    <property type="entry name" value="WD40/YVTN_repeat-like_dom_sf"/>
</dbReference>
<feature type="compositionally biased region" description="Low complexity" evidence="2">
    <location>
        <begin position="1"/>
        <end position="22"/>
    </location>
</feature>
<dbReference type="EMBL" id="KI669460">
    <property type="protein sequence ID" value="OCF60274.1"/>
    <property type="molecule type" value="Genomic_DNA"/>
</dbReference>
<dbReference type="Pfam" id="PF12816">
    <property type="entry name" value="TPR_Vps8"/>
    <property type="match status" value="1"/>
</dbReference>
<evidence type="ECO:0000259" key="3">
    <source>
        <dbReference type="Pfam" id="PF12816"/>
    </source>
</evidence>
<dbReference type="InterPro" id="IPR036322">
    <property type="entry name" value="WD40_repeat_dom_sf"/>
</dbReference>
<dbReference type="PANTHER" id="PTHR12616">
    <property type="entry name" value="VACUOLAR PROTEIN SORTING VPS41"/>
    <property type="match status" value="1"/>
</dbReference>
<protein>
    <submittedName>
        <fullName evidence="5">Uncharacterized protein</fullName>
    </submittedName>
</protein>
<feature type="compositionally biased region" description="Polar residues" evidence="2">
    <location>
        <begin position="104"/>
        <end position="114"/>
    </location>
</feature>
<dbReference type="InterPro" id="IPR059070">
    <property type="entry name" value="TPR_VPS8_2"/>
</dbReference>
<dbReference type="Pfam" id="PF25066">
    <property type="entry name" value="TPR_VPS8_2"/>
    <property type="match status" value="1"/>
</dbReference>
<evidence type="ECO:0000313" key="5">
    <source>
        <dbReference type="EMBL" id="OCF60274.1"/>
    </source>
</evidence>
<feature type="compositionally biased region" description="Polar residues" evidence="2">
    <location>
        <begin position="226"/>
        <end position="276"/>
    </location>
</feature>
<organism evidence="5 6">
    <name type="scientific">Kwoniella mangroviensis CBS 10435</name>
    <dbReference type="NCBI Taxonomy" id="1331196"/>
    <lineage>
        <taxon>Eukaryota</taxon>
        <taxon>Fungi</taxon>
        <taxon>Dikarya</taxon>
        <taxon>Basidiomycota</taxon>
        <taxon>Agaricomycotina</taxon>
        <taxon>Tremellomycetes</taxon>
        <taxon>Tremellales</taxon>
        <taxon>Cryptococcaceae</taxon>
        <taxon>Kwoniella</taxon>
    </lineage>
</organism>
<comment type="similarity">
    <text evidence="1">Belongs to the VPS8 family.</text>
</comment>
<dbReference type="GO" id="GO:0034058">
    <property type="term" value="P:endosomal vesicle fusion"/>
    <property type="evidence" value="ECO:0007669"/>
    <property type="project" value="TreeGrafter"/>
</dbReference>
<dbReference type="InterPro" id="IPR045111">
    <property type="entry name" value="Vps41/Vps8"/>
</dbReference>
<feature type="domain" description="Vacuolar protein sorting-associated protein 8 central" evidence="3">
    <location>
        <begin position="766"/>
        <end position="969"/>
    </location>
</feature>
<dbReference type="Proteomes" id="UP000092583">
    <property type="component" value="Unassembled WGS sequence"/>
</dbReference>
<dbReference type="GO" id="GO:0006623">
    <property type="term" value="P:protein targeting to vacuole"/>
    <property type="evidence" value="ECO:0007669"/>
    <property type="project" value="InterPro"/>
</dbReference>
<accession>A0A1B9IXX2</accession>
<feature type="region of interest" description="Disordered" evidence="2">
    <location>
        <begin position="163"/>
        <end position="192"/>
    </location>
</feature>
<dbReference type="GO" id="GO:0030897">
    <property type="term" value="C:HOPS complex"/>
    <property type="evidence" value="ECO:0007669"/>
    <property type="project" value="TreeGrafter"/>
</dbReference>
<dbReference type="GO" id="GO:0005770">
    <property type="term" value="C:late endosome"/>
    <property type="evidence" value="ECO:0007669"/>
    <property type="project" value="TreeGrafter"/>
</dbReference>
<evidence type="ECO:0000256" key="1">
    <source>
        <dbReference type="ARBA" id="ARBA00009422"/>
    </source>
</evidence>
<feature type="region of interest" description="Disordered" evidence="2">
    <location>
        <begin position="224"/>
        <end position="276"/>
    </location>
</feature>
<evidence type="ECO:0000256" key="2">
    <source>
        <dbReference type="SAM" id="MobiDB-lite"/>
    </source>
</evidence>